<reference evidence="3" key="1">
    <citation type="submission" date="2016-10" db="EMBL/GenBank/DDBJ databases">
        <authorList>
            <person name="Varghese N."/>
            <person name="Submissions S."/>
        </authorList>
    </citation>
    <scope>NUCLEOTIDE SEQUENCE [LARGE SCALE GENOMIC DNA]</scope>
    <source>
        <strain evidence="3">DSM 18579</strain>
    </source>
</reference>
<gene>
    <name evidence="1" type="ORF">SAMN02583745_00437</name>
    <name evidence="2" type="ORF">SAMN02583745_02729</name>
</gene>
<dbReference type="Proteomes" id="UP000242642">
    <property type="component" value="Unassembled WGS sequence"/>
</dbReference>
<evidence type="ECO:0000313" key="3">
    <source>
        <dbReference type="Proteomes" id="UP000242642"/>
    </source>
</evidence>
<organism evidence="2 3">
    <name type="scientific">Thorsellia anophelis DSM 18579</name>
    <dbReference type="NCBI Taxonomy" id="1123402"/>
    <lineage>
        <taxon>Bacteria</taxon>
        <taxon>Pseudomonadati</taxon>
        <taxon>Pseudomonadota</taxon>
        <taxon>Gammaproteobacteria</taxon>
        <taxon>Enterobacterales</taxon>
        <taxon>Thorselliaceae</taxon>
        <taxon>Thorsellia</taxon>
    </lineage>
</organism>
<reference evidence="2" key="2">
    <citation type="submission" date="2016-10" db="EMBL/GenBank/DDBJ databases">
        <authorList>
            <person name="de Groot N.N."/>
        </authorList>
    </citation>
    <scope>NUCLEOTIDE SEQUENCE [LARGE SCALE GENOMIC DNA]</scope>
    <source>
        <strain evidence="2">DSM 18579</strain>
    </source>
</reference>
<sequence length="81" mass="9583">LVVAKYNEMGTELFHNEMKLKELKSKDHDFVDMDAQWTKTNTPLRLIQFYDRKRKGKGYLITNLDRGQFTGEKVLSLYGLR</sequence>
<dbReference type="RefSeq" id="WP_425441747.1">
    <property type="nucleotide sequence ID" value="NZ_FOHV01000003.1"/>
</dbReference>
<name>A0A1I0FDT0_9GAMM</name>
<dbReference type="AlphaFoldDB" id="A0A1I0FDT0"/>
<proteinExistence type="predicted"/>
<dbReference type="EMBL" id="FOHV01000003">
    <property type="protein sequence ID" value="SES76921.1"/>
    <property type="molecule type" value="Genomic_DNA"/>
</dbReference>
<accession>A0A1I0FDT0</accession>
<keyword evidence="3" id="KW-1185">Reference proteome</keyword>
<evidence type="ECO:0000313" key="2">
    <source>
        <dbReference type="EMBL" id="SET56337.1"/>
    </source>
</evidence>
<dbReference type="EMBL" id="FOHV01000040">
    <property type="protein sequence ID" value="SET56337.1"/>
    <property type="molecule type" value="Genomic_DNA"/>
</dbReference>
<protein>
    <submittedName>
        <fullName evidence="2">Uncharacterized protein</fullName>
    </submittedName>
</protein>
<evidence type="ECO:0000313" key="1">
    <source>
        <dbReference type="EMBL" id="SES76921.1"/>
    </source>
</evidence>
<feature type="non-terminal residue" evidence="2">
    <location>
        <position position="1"/>
    </location>
</feature>